<feature type="compositionally biased region" description="Polar residues" evidence="1">
    <location>
        <begin position="105"/>
        <end position="118"/>
    </location>
</feature>
<evidence type="ECO:0000313" key="3">
    <source>
        <dbReference type="Proteomes" id="UP000824205"/>
    </source>
</evidence>
<evidence type="ECO:0000313" key="2">
    <source>
        <dbReference type="EMBL" id="HIW86216.1"/>
    </source>
</evidence>
<feature type="region of interest" description="Disordered" evidence="1">
    <location>
        <begin position="88"/>
        <end position="118"/>
    </location>
</feature>
<reference evidence="2" key="2">
    <citation type="submission" date="2021-04" db="EMBL/GenBank/DDBJ databases">
        <authorList>
            <person name="Gilroy R."/>
        </authorList>
    </citation>
    <scope>NUCLEOTIDE SEQUENCE</scope>
    <source>
        <strain evidence="2">421</strain>
    </source>
</reference>
<reference evidence="2" key="1">
    <citation type="journal article" date="2021" name="PeerJ">
        <title>Extensive microbial diversity within the chicken gut microbiome revealed by metagenomics and culture.</title>
        <authorList>
            <person name="Gilroy R."/>
            <person name="Ravi A."/>
            <person name="Getino M."/>
            <person name="Pursley I."/>
            <person name="Horton D.L."/>
            <person name="Alikhan N.F."/>
            <person name="Baker D."/>
            <person name="Gharbi K."/>
            <person name="Hall N."/>
            <person name="Watson M."/>
            <person name="Adriaenssens E.M."/>
            <person name="Foster-Nyarko E."/>
            <person name="Jarju S."/>
            <person name="Secka A."/>
            <person name="Antonio M."/>
            <person name="Oren A."/>
            <person name="Chaudhuri R.R."/>
            <person name="La Ragione R."/>
            <person name="Hildebrand F."/>
            <person name="Pallen M.J."/>
        </authorList>
    </citation>
    <scope>NUCLEOTIDE SEQUENCE</scope>
    <source>
        <strain evidence="2">421</strain>
    </source>
</reference>
<gene>
    <name evidence="2" type="ORF">IAA48_06930</name>
</gene>
<evidence type="ECO:0000256" key="1">
    <source>
        <dbReference type="SAM" id="MobiDB-lite"/>
    </source>
</evidence>
<sequence>MEDKNSRKVIINVPAFNLQYAFTNLWNSVPPEKTSARSKELFEQLCNSLEHDYGGDPDEPIKSEYIVRIADRPKTEAEIRFLKMKAESLKRSSRRIKAQEKKKNTNSPMTESKTNAQE</sequence>
<dbReference type="Proteomes" id="UP000824205">
    <property type="component" value="Unassembled WGS sequence"/>
</dbReference>
<dbReference type="EMBL" id="DXGE01000030">
    <property type="protein sequence ID" value="HIW86216.1"/>
    <property type="molecule type" value="Genomic_DNA"/>
</dbReference>
<organism evidence="2 3">
    <name type="scientific">Candidatus Eubacterium faecipullorum</name>
    <dbReference type="NCBI Taxonomy" id="2838571"/>
    <lineage>
        <taxon>Bacteria</taxon>
        <taxon>Bacillati</taxon>
        <taxon>Bacillota</taxon>
        <taxon>Clostridia</taxon>
        <taxon>Eubacteriales</taxon>
        <taxon>Eubacteriaceae</taxon>
        <taxon>Eubacterium</taxon>
    </lineage>
</organism>
<dbReference type="AlphaFoldDB" id="A0A9D1RGM6"/>
<proteinExistence type="predicted"/>
<comment type="caution">
    <text evidence="2">The sequence shown here is derived from an EMBL/GenBank/DDBJ whole genome shotgun (WGS) entry which is preliminary data.</text>
</comment>
<accession>A0A9D1RGM6</accession>
<protein>
    <submittedName>
        <fullName evidence="2">Uncharacterized protein</fullName>
    </submittedName>
</protein>
<name>A0A9D1RGM6_9FIRM</name>